<reference evidence="4" key="1">
    <citation type="submission" date="2021-03" db="EMBL/GenBank/DDBJ databases">
        <title>Genomic Encyclopedia of Type Strains, Phase IV (KMG-IV): sequencing the most valuable type-strain genomes for metagenomic binning, comparative biology and taxonomic classification.</title>
        <authorList>
            <person name="Goeker M."/>
        </authorList>
    </citation>
    <scope>NUCLEOTIDE SEQUENCE</scope>
    <source>
        <strain evidence="4">DSM 23564</strain>
    </source>
</reference>
<sequence length="412" mass="42556">MSRSTDPAGSRFVFEYDPGELRCGRGRVSDLDAVLDARDCDGALVVTGSNVGANRDVMDPVEAGLGDRPVEVFAETTPEKYLSTGLTAAERVRRGPFDALVAVGGGSSLDVAKVASALGSHADPEAAAERAIETGAVAVADDGDPTPVVAVPTTLAGADLSVIAGVGLSLDPAGVPDHEIPNGSASDRRLMPTALVYDLALFETTPKSVLCASAMNGFDKAVECLYSPHATPITDGTAMRALSLMRSGFETLPEPEMDERKLYGAVTGVVLAQYGISTPGTYRASIIHAFAHGFSHDYDVHQGTVHGIVAPHVLEFVFGAVDGRRKAIAEGLGVGTPAVAGDDGDAADDAVVEAVAGVSDDLGLPSRLREIAGLSRDRLPTIAETIAADGLLDESPVVPTETEIRSVLDAAW</sequence>
<dbReference type="Pfam" id="PF00465">
    <property type="entry name" value="Fe-ADH"/>
    <property type="match status" value="1"/>
</dbReference>
<evidence type="ECO:0000313" key="4">
    <source>
        <dbReference type="EMBL" id="MBP1923320.1"/>
    </source>
</evidence>
<comment type="caution">
    <text evidence="4">The sequence shown here is derived from an EMBL/GenBank/DDBJ whole genome shotgun (WGS) entry which is preliminary data.</text>
</comment>
<dbReference type="AlphaFoldDB" id="A0A8T4GI75"/>
<proteinExistence type="predicted"/>
<evidence type="ECO:0000259" key="3">
    <source>
        <dbReference type="Pfam" id="PF25137"/>
    </source>
</evidence>
<evidence type="ECO:0000313" key="5">
    <source>
        <dbReference type="Proteomes" id="UP000823588"/>
    </source>
</evidence>
<dbReference type="EMBL" id="JAGGKQ010000019">
    <property type="protein sequence ID" value="MBP1923320.1"/>
    <property type="molecule type" value="Genomic_DNA"/>
</dbReference>
<dbReference type="OrthoDB" id="57329at2157"/>
<keyword evidence="5" id="KW-1185">Reference proteome</keyword>
<gene>
    <name evidence="4" type="ORF">J2751_002359</name>
</gene>
<dbReference type="GO" id="GO:0004022">
    <property type="term" value="F:alcohol dehydrogenase (NAD+) activity"/>
    <property type="evidence" value="ECO:0007669"/>
    <property type="project" value="TreeGrafter"/>
</dbReference>
<dbReference type="RefSeq" id="WP_209486178.1">
    <property type="nucleotide sequence ID" value="NZ_JAGGKQ010000019.1"/>
</dbReference>
<dbReference type="Gene3D" id="1.20.1090.10">
    <property type="entry name" value="Dehydroquinate synthase-like - alpha domain"/>
    <property type="match status" value="1"/>
</dbReference>
<dbReference type="InterPro" id="IPR039697">
    <property type="entry name" value="Alcohol_dehydrogenase_Fe"/>
</dbReference>
<dbReference type="InterPro" id="IPR056798">
    <property type="entry name" value="ADH_Fe_C"/>
</dbReference>
<dbReference type="InterPro" id="IPR001670">
    <property type="entry name" value="ADH_Fe/GldA"/>
</dbReference>
<dbReference type="CDD" id="cd14866">
    <property type="entry name" value="Fe-ADH-like"/>
    <property type="match status" value="1"/>
</dbReference>
<feature type="domain" description="Alcohol dehydrogenase iron-type/glycerol dehydrogenase GldA" evidence="2">
    <location>
        <begin position="18"/>
        <end position="164"/>
    </location>
</feature>
<accession>A0A8T4GI75</accession>
<dbReference type="SUPFAM" id="SSF56796">
    <property type="entry name" value="Dehydroquinate synthase-like"/>
    <property type="match status" value="1"/>
</dbReference>
<dbReference type="PANTHER" id="PTHR11496">
    <property type="entry name" value="ALCOHOL DEHYDROGENASE"/>
    <property type="match status" value="1"/>
</dbReference>
<name>A0A8T4GI75_9EURY</name>
<dbReference type="Pfam" id="PF25137">
    <property type="entry name" value="ADH_Fe_C"/>
    <property type="match status" value="1"/>
</dbReference>
<keyword evidence="1" id="KW-0560">Oxidoreductase</keyword>
<evidence type="ECO:0000256" key="1">
    <source>
        <dbReference type="ARBA" id="ARBA00023002"/>
    </source>
</evidence>
<dbReference type="Proteomes" id="UP000823588">
    <property type="component" value="Unassembled WGS sequence"/>
</dbReference>
<feature type="domain" description="Fe-containing alcohol dehydrogenase-like C-terminal" evidence="3">
    <location>
        <begin position="212"/>
        <end position="412"/>
    </location>
</feature>
<dbReference type="GO" id="GO:0046872">
    <property type="term" value="F:metal ion binding"/>
    <property type="evidence" value="ECO:0007669"/>
    <property type="project" value="InterPro"/>
</dbReference>
<evidence type="ECO:0000259" key="2">
    <source>
        <dbReference type="Pfam" id="PF00465"/>
    </source>
</evidence>
<organism evidence="4 5">
    <name type="scientific">Halorubrum alkaliphilum</name>
    <dbReference type="NCBI Taxonomy" id="261290"/>
    <lineage>
        <taxon>Archaea</taxon>
        <taxon>Methanobacteriati</taxon>
        <taxon>Methanobacteriota</taxon>
        <taxon>Stenosarchaea group</taxon>
        <taxon>Halobacteria</taxon>
        <taxon>Halobacteriales</taxon>
        <taxon>Haloferacaceae</taxon>
        <taxon>Halorubrum</taxon>
    </lineage>
</organism>
<dbReference type="PANTHER" id="PTHR11496:SF83">
    <property type="entry name" value="HYDROXYACID-OXOACID TRANSHYDROGENASE, MITOCHONDRIAL"/>
    <property type="match status" value="1"/>
</dbReference>
<dbReference type="Gene3D" id="3.40.50.1970">
    <property type="match status" value="1"/>
</dbReference>
<protein>
    <submittedName>
        <fullName evidence="4">Alcohol dehydrogenase class IV</fullName>
    </submittedName>
</protein>